<feature type="domain" description="Mur ligase central" evidence="22">
    <location>
        <begin position="53"/>
        <end position="318"/>
    </location>
</feature>
<evidence type="ECO:0000259" key="22">
    <source>
        <dbReference type="Pfam" id="PF08245"/>
    </source>
</evidence>
<evidence type="ECO:0000256" key="7">
    <source>
        <dbReference type="ARBA" id="ARBA00019357"/>
    </source>
</evidence>
<comment type="pathway">
    <text evidence="3">Cofactor biosynthesis; tetrahydrofolylpolyglutamate biosynthesis.</text>
</comment>
<evidence type="ECO:0000256" key="6">
    <source>
        <dbReference type="ARBA" id="ARBA00013025"/>
    </source>
</evidence>
<evidence type="ECO:0000256" key="14">
    <source>
        <dbReference type="ARBA" id="ARBA00030048"/>
    </source>
</evidence>
<evidence type="ECO:0000313" key="24">
    <source>
        <dbReference type="Proteomes" id="UP000518887"/>
    </source>
</evidence>
<dbReference type="Gene3D" id="3.40.1190.10">
    <property type="entry name" value="Mur-like, catalytic domain"/>
    <property type="match status" value="1"/>
</dbReference>
<evidence type="ECO:0000256" key="16">
    <source>
        <dbReference type="ARBA" id="ARBA00032510"/>
    </source>
</evidence>
<organism evidence="23 24">
    <name type="scientific">Treponema ruminis</name>
    <dbReference type="NCBI Taxonomy" id="744515"/>
    <lineage>
        <taxon>Bacteria</taxon>
        <taxon>Pseudomonadati</taxon>
        <taxon>Spirochaetota</taxon>
        <taxon>Spirochaetia</taxon>
        <taxon>Spirochaetales</taxon>
        <taxon>Treponemataceae</taxon>
        <taxon>Treponema</taxon>
    </lineage>
</organism>
<comment type="catalytic activity">
    <reaction evidence="17">
        <text>(6S)-5,6,7,8-tetrahydrofolyl-(gamma-L-Glu)(n) + L-glutamate + ATP = (6S)-5,6,7,8-tetrahydrofolyl-(gamma-L-Glu)(n+1) + ADP + phosphate + H(+)</text>
        <dbReference type="Rhea" id="RHEA:10580"/>
        <dbReference type="Rhea" id="RHEA-COMP:14738"/>
        <dbReference type="Rhea" id="RHEA-COMP:14740"/>
        <dbReference type="ChEBI" id="CHEBI:15378"/>
        <dbReference type="ChEBI" id="CHEBI:29985"/>
        <dbReference type="ChEBI" id="CHEBI:30616"/>
        <dbReference type="ChEBI" id="CHEBI:43474"/>
        <dbReference type="ChEBI" id="CHEBI:141005"/>
        <dbReference type="ChEBI" id="CHEBI:456216"/>
        <dbReference type="EC" id="6.3.2.17"/>
    </reaction>
</comment>
<dbReference type="EMBL" id="JACHFQ010000003">
    <property type="protein sequence ID" value="MBB5225577.1"/>
    <property type="molecule type" value="Genomic_DNA"/>
</dbReference>
<dbReference type="EC" id="6.3.2.17" evidence="6"/>
<dbReference type="GO" id="GO:0005524">
    <property type="term" value="F:ATP binding"/>
    <property type="evidence" value="ECO:0007669"/>
    <property type="project" value="UniProtKB-KW"/>
</dbReference>
<dbReference type="PANTHER" id="PTHR11136:SF0">
    <property type="entry name" value="DIHYDROFOLATE SYNTHETASE-RELATED"/>
    <property type="match status" value="1"/>
</dbReference>
<evidence type="ECO:0000256" key="5">
    <source>
        <dbReference type="ARBA" id="ARBA00013023"/>
    </source>
</evidence>
<dbReference type="InterPro" id="IPR018109">
    <property type="entry name" value="Folylpolyglutamate_synth_CS"/>
</dbReference>
<dbReference type="GO" id="GO:0046872">
    <property type="term" value="F:metal ion binding"/>
    <property type="evidence" value="ECO:0007669"/>
    <property type="project" value="UniProtKB-KW"/>
</dbReference>
<dbReference type="GO" id="GO:0005737">
    <property type="term" value="C:cytoplasm"/>
    <property type="evidence" value="ECO:0007669"/>
    <property type="project" value="TreeGrafter"/>
</dbReference>
<evidence type="ECO:0000313" key="23">
    <source>
        <dbReference type="EMBL" id="MBB5225577.1"/>
    </source>
</evidence>
<evidence type="ECO:0000256" key="15">
    <source>
        <dbReference type="ARBA" id="ARBA00030592"/>
    </source>
</evidence>
<dbReference type="InterPro" id="IPR013221">
    <property type="entry name" value="Mur_ligase_cen"/>
</dbReference>
<dbReference type="GO" id="GO:0046656">
    <property type="term" value="P:folic acid biosynthetic process"/>
    <property type="evidence" value="ECO:0007669"/>
    <property type="project" value="UniProtKB-KW"/>
</dbReference>
<accession>A0A7W8G815</accession>
<dbReference type="RefSeq" id="WP_184657997.1">
    <property type="nucleotide sequence ID" value="NZ_CP031518.1"/>
</dbReference>
<dbReference type="EC" id="6.3.2.12" evidence="5"/>
<dbReference type="Pfam" id="PF08245">
    <property type="entry name" value="Mur_ligase_M"/>
    <property type="match status" value="1"/>
</dbReference>
<dbReference type="Pfam" id="PF02875">
    <property type="entry name" value="Mur_ligase_C"/>
    <property type="match status" value="1"/>
</dbReference>
<dbReference type="AlphaFoldDB" id="A0A7W8G815"/>
<dbReference type="InterPro" id="IPR001645">
    <property type="entry name" value="Folylpolyglutamate_synth"/>
</dbReference>
<dbReference type="PANTHER" id="PTHR11136">
    <property type="entry name" value="FOLYLPOLYGLUTAMATE SYNTHASE-RELATED"/>
    <property type="match status" value="1"/>
</dbReference>
<gene>
    <name evidence="23" type="ORF">HNP76_000934</name>
</gene>
<dbReference type="InterPro" id="IPR036565">
    <property type="entry name" value="Mur-like_cat_sf"/>
</dbReference>
<comment type="function">
    <text evidence="1">Functions in two distinct reactions of the de novo folate biosynthetic pathway. Catalyzes the addition of a glutamate residue to dihydropteroate (7,8-dihydropteroate or H2Pte) to form dihydrofolate (7,8-dihydrofolate monoglutamate or H2Pte-Glu). Also catalyzes successive additions of L-glutamate to tetrahydrofolate or 10-formyltetrahydrofolate or 5,10-methylenetetrahydrofolate, leading to folylpolyglutamate derivatives.</text>
</comment>
<keyword evidence="10" id="KW-0547">Nucleotide-binding</keyword>
<dbReference type="GO" id="GO:0004326">
    <property type="term" value="F:tetrahydrofolylpolyglutamate synthase activity"/>
    <property type="evidence" value="ECO:0007669"/>
    <property type="project" value="UniProtKB-EC"/>
</dbReference>
<evidence type="ECO:0000256" key="8">
    <source>
        <dbReference type="ARBA" id="ARBA00022598"/>
    </source>
</evidence>
<dbReference type="Proteomes" id="UP000518887">
    <property type="component" value="Unassembled WGS sequence"/>
</dbReference>
<keyword evidence="9" id="KW-0479">Metal-binding</keyword>
<evidence type="ECO:0000256" key="20">
    <source>
        <dbReference type="ARBA" id="ARBA00049161"/>
    </source>
</evidence>
<keyword evidence="8 23" id="KW-0436">Ligase</keyword>
<keyword evidence="13" id="KW-0289">Folate biosynthesis</keyword>
<evidence type="ECO:0000256" key="17">
    <source>
        <dbReference type="ARBA" id="ARBA00047493"/>
    </source>
</evidence>
<comment type="catalytic activity">
    <reaction evidence="19">
        <text>(6R)-5,10-methylenetetrahydrofolyl-(gamma-L-Glu)(n) + L-glutamate + ATP = (6R)-5,10-methylenetetrahydrofolyl-(gamma-L-Glu)(n+1) + ADP + phosphate + H(+)</text>
        <dbReference type="Rhea" id="RHEA:51912"/>
        <dbReference type="Rhea" id="RHEA-COMP:13257"/>
        <dbReference type="Rhea" id="RHEA-COMP:13258"/>
        <dbReference type="ChEBI" id="CHEBI:15378"/>
        <dbReference type="ChEBI" id="CHEBI:29985"/>
        <dbReference type="ChEBI" id="CHEBI:30616"/>
        <dbReference type="ChEBI" id="CHEBI:43474"/>
        <dbReference type="ChEBI" id="CHEBI:136572"/>
        <dbReference type="ChEBI" id="CHEBI:456216"/>
        <dbReference type="EC" id="6.3.2.17"/>
    </reaction>
</comment>
<reference evidence="23 24" key="1">
    <citation type="submission" date="2020-08" db="EMBL/GenBank/DDBJ databases">
        <title>Genomic Encyclopedia of Type Strains, Phase IV (KMG-IV): sequencing the most valuable type-strain genomes for metagenomic binning, comparative biology and taxonomic classification.</title>
        <authorList>
            <person name="Goeker M."/>
        </authorList>
    </citation>
    <scope>NUCLEOTIDE SEQUENCE [LARGE SCALE GENOMIC DNA]</scope>
    <source>
        <strain evidence="23 24">DSM 103462</strain>
    </source>
</reference>
<dbReference type="NCBIfam" id="TIGR01499">
    <property type="entry name" value="folC"/>
    <property type="match status" value="1"/>
</dbReference>
<dbReference type="Gene3D" id="3.90.190.20">
    <property type="entry name" value="Mur ligase, C-terminal domain"/>
    <property type="match status" value="1"/>
</dbReference>
<dbReference type="SUPFAM" id="SSF53244">
    <property type="entry name" value="MurD-like peptide ligases, peptide-binding domain"/>
    <property type="match status" value="1"/>
</dbReference>
<evidence type="ECO:0000256" key="11">
    <source>
        <dbReference type="ARBA" id="ARBA00022840"/>
    </source>
</evidence>
<sequence length="505" mass="56634">MKKLDSIASLESWIDSYLNFEKTPKKNIFWLDTMKFFCEKFGQPQDFAPCFHVAGSKGKGSVSMFIASILDEAGYKTGLYTSPHILDFIERVSSPSGVFEEEAYDKAVEEIMSGVKSIPTEELPGQRPITWFELVTLFSFLVFRQAKVDYSVFEVGLGGRLDSTNVVNPKVSVITPIELEHTEFLGDTLEKIAFEKGGIIKENTPVVIARQGPEVRKVFEKIAEEKHAQAIFVEDVIQDLKFKIKNIPDCIKNNTNKDVKSAISRADSIKNNTPSQENYNISLMNVSFSSKIFKRPIQTDALLVGRYQAENAALAALAVKTVLPNISEEVIERGIAKAKLPARFEIIQKPKGFENIPYLVMDGAHTVNSARFTMETMTQVFGEKTNEGSEAEGKRILLFACAADKDAKDIAPLFKNHFDSVFLTKPGNVKQSDLETLAKAFSDAEIPYELNEDFEAQIKKAFDKANASKSILLVTGSFYLIAEVKKFLITRMQCTLEEPFLKFRR</sequence>
<dbReference type="InterPro" id="IPR036615">
    <property type="entry name" value="Mur_ligase_C_dom_sf"/>
</dbReference>
<evidence type="ECO:0000256" key="4">
    <source>
        <dbReference type="ARBA" id="ARBA00008276"/>
    </source>
</evidence>
<proteinExistence type="inferred from homology"/>
<evidence type="ECO:0000256" key="12">
    <source>
        <dbReference type="ARBA" id="ARBA00022842"/>
    </source>
</evidence>
<evidence type="ECO:0000256" key="19">
    <source>
        <dbReference type="ARBA" id="ARBA00049035"/>
    </source>
</evidence>
<keyword evidence="12" id="KW-0460">Magnesium</keyword>
<protein>
    <recommendedName>
        <fullName evidence="7">Dihydrofolate synthase/folylpolyglutamate synthase</fullName>
        <ecNumber evidence="5">6.3.2.12</ecNumber>
        <ecNumber evidence="6">6.3.2.17</ecNumber>
    </recommendedName>
    <alternativeName>
        <fullName evidence="16">Folylpoly-gamma-glutamate synthetase-dihydrofolate synthetase</fullName>
    </alternativeName>
    <alternativeName>
        <fullName evidence="14">Folylpolyglutamate synthetase</fullName>
    </alternativeName>
    <alternativeName>
        <fullName evidence="15">Tetrahydrofolylpolyglutamate synthase</fullName>
    </alternativeName>
</protein>
<evidence type="ECO:0000259" key="21">
    <source>
        <dbReference type="Pfam" id="PF02875"/>
    </source>
</evidence>
<comment type="catalytic activity">
    <reaction evidence="20">
        <text>7,8-dihydropteroate + L-glutamate + ATP = 7,8-dihydrofolate + ADP + phosphate + H(+)</text>
        <dbReference type="Rhea" id="RHEA:23584"/>
        <dbReference type="ChEBI" id="CHEBI:15378"/>
        <dbReference type="ChEBI" id="CHEBI:17839"/>
        <dbReference type="ChEBI" id="CHEBI:29985"/>
        <dbReference type="ChEBI" id="CHEBI:30616"/>
        <dbReference type="ChEBI" id="CHEBI:43474"/>
        <dbReference type="ChEBI" id="CHEBI:57451"/>
        <dbReference type="ChEBI" id="CHEBI:456216"/>
        <dbReference type="EC" id="6.3.2.12"/>
    </reaction>
</comment>
<dbReference type="InterPro" id="IPR004101">
    <property type="entry name" value="Mur_ligase_C"/>
</dbReference>
<evidence type="ECO:0000256" key="18">
    <source>
        <dbReference type="ARBA" id="ARBA00047808"/>
    </source>
</evidence>
<feature type="domain" description="Mur ligase C-terminal" evidence="21">
    <location>
        <begin position="343"/>
        <end position="478"/>
    </location>
</feature>
<evidence type="ECO:0000256" key="3">
    <source>
        <dbReference type="ARBA" id="ARBA00005150"/>
    </source>
</evidence>
<name>A0A7W8G815_9SPIR</name>
<comment type="catalytic activity">
    <reaction evidence="18">
        <text>10-formyltetrahydrofolyl-(gamma-L-Glu)(n) + L-glutamate + ATP = 10-formyltetrahydrofolyl-(gamma-L-Glu)(n+1) + ADP + phosphate + H(+)</text>
        <dbReference type="Rhea" id="RHEA:51904"/>
        <dbReference type="Rhea" id="RHEA-COMP:13088"/>
        <dbReference type="Rhea" id="RHEA-COMP:14300"/>
        <dbReference type="ChEBI" id="CHEBI:15378"/>
        <dbReference type="ChEBI" id="CHEBI:29985"/>
        <dbReference type="ChEBI" id="CHEBI:30616"/>
        <dbReference type="ChEBI" id="CHEBI:43474"/>
        <dbReference type="ChEBI" id="CHEBI:134413"/>
        <dbReference type="ChEBI" id="CHEBI:456216"/>
        <dbReference type="EC" id="6.3.2.17"/>
    </reaction>
</comment>
<keyword evidence="24" id="KW-1185">Reference proteome</keyword>
<dbReference type="PROSITE" id="PS01012">
    <property type="entry name" value="FOLYLPOLYGLU_SYNT_2"/>
    <property type="match status" value="1"/>
</dbReference>
<comment type="caution">
    <text evidence="23">The sequence shown here is derived from an EMBL/GenBank/DDBJ whole genome shotgun (WGS) entry which is preliminary data.</text>
</comment>
<dbReference type="SUPFAM" id="SSF53623">
    <property type="entry name" value="MurD-like peptide ligases, catalytic domain"/>
    <property type="match status" value="1"/>
</dbReference>
<evidence type="ECO:0000256" key="13">
    <source>
        <dbReference type="ARBA" id="ARBA00022909"/>
    </source>
</evidence>
<keyword evidence="11" id="KW-0067">ATP-binding</keyword>
<evidence type="ECO:0000256" key="1">
    <source>
        <dbReference type="ARBA" id="ARBA00002714"/>
    </source>
</evidence>
<comment type="similarity">
    <text evidence="4">Belongs to the folylpolyglutamate synthase family.</text>
</comment>
<comment type="pathway">
    <text evidence="2">Cofactor biosynthesis; tetrahydrofolate biosynthesis; 7,8-dihydrofolate from 2-amino-4-hydroxy-6-hydroxymethyl-7,8-dihydropteridine diphosphate and 4-aminobenzoate: step 2/2.</text>
</comment>
<dbReference type="GO" id="GO:0008841">
    <property type="term" value="F:dihydrofolate synthase activity"/>
    <property type="evidence" value="ECO:0007669"/>
    <property type="project" value="UniProtKB-EC"/>
</dbReference>
<evidence type="ECO:0000256" key="9">
    <source>
        <dbReference type="ARBA" id="ARBA00022723"/>
    </source>
</evidence>
<evidence type="ECO:0000256" key="2">
    <source>
        <dbReference type="ARBA" id="ARBA00004799"/>
    </source>
</evidence>
<evidence type="ECO:0000256" key="10">
    <source>
        <dbReference type="ARBA" id="ARBA00022741"/>
    </source>
</evidence>